<dbReference type="SUPFAM" id="SSF56601">
    <property type="entry name" value="beta-lactamase/transpeptidase-like"/>
    <property type="match status" value="1"/>
</dbReference>
<keyword evidence="2" id="KW-0472">Membrane</keyword>
<comment type="subcellular location">
    <subcellularLocation>
        <location evidence="1">Membrane</location>
    </subcellularLocation>
</comment>
<dbReference type="EMBL" id="MGJZ01000007">
    <property type="protein sequence ID" value="OGN17593.1"/>
    <property type="molecule type" value="Genomic_DNA"/>
</dbReference>
<dbReference type="STRING" id="1802685.A3C88_02405"/>
<feature type="domain" description="Penicillin-binding protein transpeptidase" evidence="3">
    <location>
        <begin position="1"/>
        <end position="211"/>
    </location>
</feature>
<dbReference type="GO" id="GO:0005886">
    <property type="term" value="C:plasma membrane"/>
    <property type="evidence" value="ECO:0007669"/>
    <property type="project" value="TreeGrafter"/>
</dbReference>
<dbReference type="GO" id="GO:0008658">
    <property type="term" value="F:penicillin binding"/>
    <property type="evidence" value="ECO:0007669"/>
    <property type="project" value="InterPro"/>
</dbReference>
<dbReference type="Proteomes" id="UP000178117">
    <property type="component" value="Unassembled WGS sequence"/>
</dbReference>
<evidence type="ECO:0000256" key="1">
    <source>
        <dbReference type="ARBA" id="ARBA00004370"/>
    </source>
</evidence>
<gene>
    <name evidence="4" type="ORF">A3C88_02405</name>
</gene>
<dbReference type="InterPro" id="IPR050515">
    <property type="entry name" value="Beta-lactam/transpept"/>
</dbReference>
<protein>
    <recommendedName>
        <fullName evidence="3">Penicillin-binding protein transpeptidase domain-containing protein</fullName>
    </recommendedName>
</protein>
<dbReference type="Gene3D" id="3.30.450.330">
    <property type="match status" value="1"/>
</dbReference>
<organism evidence="4 5">
    <name type="scientific">Candidatus Yanofskybacteria bacterium RIFCSPHIGHO2_02_FULL_50_12</name>
    <dbReference type="NCBI Taxonomy" id="1802685"/>
    <lineage>
        <taxon>Bacteria</taxon>
        <taxon>Candidatus Yanofskyibacteriota</taxon>
    </lineage>
</organism>
<evidence type="ECO:0000259" key="3">
    <source>
        <dbReference type="Pfam" id="PF00905"/>
    </source>
</evidence>
<dbReference type="Gene3D" id="3.40.710.10">
    <property type="entry name" value="DD-peptidase/beta-lactamase superfamily"/>
    <property type="match status" value="1"/>
</dbReference>
<dbReference type="Pfam" id="PF00905">
    <property type="entry name" value="Transpeptidase"/>
    <property type="match status" value="1"/>
</dbReference>
<dbReference type="AlphaFoldDB" id="A0A1F8FWN7"/>
<dbReference type="InterPro" id="IPR012338">
    <property type="entry name" value="Beta-lactam/transpept-like"/>
</dbReference>
<evidence type="ECO:0000313" key="4">
    <source>
        <dbReference type="EMBL" id="OGN17593.1"/>
    </source>
</evidence>
<dbReference type="InterPro" id="IPR001460">
    <property type="entry name" value="PCN-bd_Tpept"/>
</dbReference>
<dbReference type="PANTHER" id="PTHR30627">
    <property type="entry name" value="PEPTIDOGLYCAN D,D-TRANSPEPTIDASE"/>
    <property type="match status" value="1"/>
</dbReference>
<reference evidence="4 5" key="1">
    <citation type="journal article" date="2016" name="Nat. Commun.">
        <title>Thousands of microbial genomes shed light on interconnected biogeochemical processes in an aquifer system.</title>
        <authorList>
            <person name="Anantharaman K."/>
            <person name="Brown C.T."/>
            <person name="Hug L.A."/>
            <person name="Sharon I."/>
            <person name="Castelle C.J."/>
            <person name="Probst A.J."/>
            <person name="Thomas B.C."/>
            <person name="Singh A."/>
            <person name="Wilkins M.J."/>
            <person name="Karaoz U."/>
            <person name="Brodie E.L."/>
            <person name="Williams K.H."/>
            <person name="Hubbard S.S."/>
            <person name="Banfield J.F."/>
        </authorList>
    </citation>
    <scope>NUCLEOTIDE SEQUENCE [LARGE SCALE GENOMIC DNA]</scope>
</reference>
<dbReference type="PANTHER" id="PTHR30627:SF1">
    <property type="entry name" value="PEPTIDOGLYCAN D,D-TRANSPEPTIDASE FTSI"/>
    <property type="match status" value="1"/>
</dbReference>
<sequence length="224" mass="24418">MTTVLEKSLNTGAAWVQERIGQSDFRDYVINFGFGQQTAIDLPGEVNGNVANLYSGRQINFVTASFGQGIAVTPLQLINAYSAIANGGRLMKPYVVDHVAFEGGEIKKTEPEVASIPISEKTAQTVRSMLVNVVDRGFDKARIPGYDIAGKTGTAQIPSKEGGYEEDVFIHDFVGFAPASDPKFTILIKMDRPKGITFAADSLSPTFKNIAQYLINYYNIPPTR</sequence>
<evidence type="ECO:0000313" key="5">
    <source>
        <dbReference type="Proteomes" id="UP000178117"/>
    </source>
</evidence>
<dbReference type="GO" id="GO:0071555">
    <property type="term" value="P:cell wall organization"/>
    <property type="evidence" value="ECO:0007669"/>
    <property type="project" value="TreeGrafter"/>
</dbReference>
<proteinExistence type="predicted"/>
<evidence type="ECO:0000256" key="2">
    <source>
        <dbReference type="ARBA" id="ARBA00023136"/>
    </source>
</evidence>
<accession>A0A1F8FWN7</accession>
<name>A0A1F8FWN7_9BACT</name>
<comment type="caution">
    <text evidence="4">The sequence shown here is derived from an EMBL/GenBank/DDBJ whole genome shotgun (WGS) entry which is preliminary data.</text>
</comment>